<proteinExistence type="inferred from homology"/>
<dbReference type="PROSITE" id="PS50969">
    <property type="entry name" value="FCP1"/>
    <property type="match status" value="1"/>
</dbReference>
<organism evidence="4 5">
    <name type="scientific">Pseudovirgaria hyperparasitica</name>
    <dbReference type="NCBI Taxonomy" id="470096"/>
    <lineage>
        <taxon>Eukaryota</taxon>
        <taxon>Fungi</taxon>
        <taxon>Dikarya</taxon>
        <taxon>Ascomycota</taxon>
        <taxon>Pezizomycotina</taxon>
        <taxon>Dothideomycetes</taxon>
        <taxon>Dothideomycetes incertae sedis</taxon>
        <taxon>Acrospermales</taxon>
        <taxon>Acrospermaceae</taxon>
        <taxon>Pseudovirgaria</taxon>
    </lineage>
</organism>
<evidence type="ECO:0000256" key="2">
    <source>
        <dbReference type="SAM" id="MobiDB-lite"/>
    </source>
</evidence>
<feature type="region of interest" description="Disordered" evidence="2">
    <location>
        <begin position="172"/>
        <end position="229"/>
    </location>
</feature>
<dbReference type="GeneID" id="54485630"/>
<comment type="similarity">
    <text evidence="1">Belongs to the TIM50 family.</text>
</comment>
<feature type="domain" description="FCP1 homology" evidence="3">
    <location>
        <begin position="344"/>
        <end position="514"/>
    </location>
</feature>
<dbReference type="GO" id="GO:0005744">
    <property type="term" value="C:TIM23 mitochondrial import inner membrane translocase complex"/>
    <property type="evidence" value="ECO:0007669"/>
    <property type="project" value="UniProtKB-UniRule"/>
</dbReference>
<dbReference type="OrthoDB" id="1711508at2759"/>
<dbReference type="RefSeq" id="XP_033597636.1">
    <property type="nucleotide sequence ID" value="XM_033744576.1"/>
</dbReference>
<dbReference type="Proteomes" id="UP000799437">
    <property type="component" value="Unassembled WGS sequence"/>
</dbReference>
<name>A0A6A6VYA5_9PEZI</name>
<accession>A0A6A6VYA5</accession>
<dbReference type="SUPFAM" id="SSF56784">
    <property type="entry name" value="HAD-like"/>
    <property type="match status" value="1"/>
</dbReference>
<sequence>MTRSKNLLNSKDPTGLLNTDIPINQPELRPAHSEAAPVSPISQCSTNDAEFIGDTLLSALDLDLKPQQENCKVKQTQVGISRDSELQDKPSLGDTEIQDNNIGRLQQPKRKKRKPKAAKAARPIAQRSEREAAKGNDSSAKIKKKKLTKSERKEKGRLAIEANRAKLSQKANMENGPSDYRGGMHRQGLRRNHDNPSRFLTGANATTVVPQPQPPSGTSPQQWQPSPQIPWNQQQLSMNNVPQATPYGQPTWTPPIMEFMPPMPSTFGMPGSASSNLFTGPTQDFNSMAGLRSTQARNFSSTGSEQGRAPAFKRLSSPKRELIPRPVPTAEYLNLANGEAKPCQEARKMLLVFDLNGTLVFRPNRDASRSKLRPGLDKFMEFVFANFHVMVWSSSKPENVETMCTLAFTDEQRDKLEAKWSRKQLRLSQQHYNSNVQVYKHLTWIFDFKSSKIYHPDHPNGGRWDATNTILIDDSALKSAAEPYNLIEIPEWDGQAKEHDQTLLVQLMDYLDEIRYYDNVASCIRQQPFRWDKSLAS</sequence>
<protein>
    <recommendedName>
        <fullName evidence="1">Mitochondrial import inner membrane translocase subunit TIM50</fullName>
    </recommendedName>
</protein>
<comment type="subunit">
    <text evidence="1">Component of the TIM23 complex.</text>
</comment>
<feature type="region of interest" description="Disordered" evidence="2">
    <location>
        <begin position="1"/>
        <end position="41"/>
    </location>
</feature>
<feature type="compositionally biased region" description="Basic residues" evidence="2">
    <location>
        <begin position="107"/>
        <end position="119"/>
    </location>
</feature>
<comment type="subcellular location">
    <subcellularLocation>
        <location evidence="1">Mitochondrion inner membrane</location>
        <topology evidence="1">Single-pass membrane protein</topology>
    </subcellularLocation>
</comment>
<dbReference type="InterPro" id="IPR004274">
    <property type="entry name" value="FCP1_dom"/>
</dbReference>
<dbReference type="EMBL" id="ML996578">
    <property type="protein sequence ID" value="KAF2755185.1"/>
    <property type="molecule type" value="Genomic_DNA"/>
</dbReference>
<keyword evidence="1" id="KW-0809">Transit peptide</keyword>
<reference evidence="4" key="1">
    <citation type="journal article" date="2020" name="Stud. Mycol.">
        <title>101 Dothideomycetes genomes: a test case for predicting lifestyles and emergence of pathogens.</title>
        <authorList>
            <person name="Haridas S."/>
            <person name="Albert R."/>
            <person name="Binder M."/>
            <person name="Bloem J."/>
            <person name="Labutti K."/>
            <person name="Salamov A."/>
            <person name="Andreopoulos B."/>
            <person name="Baker S."/>
            <person name="Barry K."/>
            <person name="Bills G."/>
            <person name="Bluhm B."/>
            <person name="Cannon C."/>
            <person name="Castanera R."/>
            <person name="Culley D."/>
            <person name="Daum C."/>
            <person name="Ezra D."/>
            <person name="Gonzalez J."/>
            <person name="Henrissat B."/>
            <person name="Kuo A."/>
            <person name="Liang C."/>
            <person name="Lipzen A."/>
            <person name="Lutzoni F."/>
            <person name="Magnuson J."/>
            <person name="Mondo S."/>
            <person name="Nolan M."/>
            <person name="Ohm R."/>
            <person name="Pangilinan J."/>
            <person name="Park H.-J."/>
            <person name="Ramirez L."/>
            <person name="Alfaro M."/>
            <person name="Sun H."/>
            <person name="Tritt A."/>
            <person name="Yoshinaga Y."/>
            <person name="Zwiers L.-H."/>
            <person name="Turgeon B."/>
            <person name="Goodwin S."/>
            <person name="Spatafora J."/>
            <person name="Crous P."/>
            <person name="Grigoriev I."/>
        </authorList>
    </citation>
    <scope>NUCLEOTIDE SEQUENCE</scope>
    <source>
        <strain evidence="4">CBS 121739</strain>
    </source>
</reference>
<feature type="region of interest" description="Disordered" evidence="2">
    <location>
        <begin position="72"/>
        <end position="157"/>
    </location>
</feature>
<dbReference type="AlphaFoldDB" id="A0A6A6VYA5"/>
<evidence type="ECO:0000259" key="3">
    <source>
        <dbReference type="PROSITE" id="PS50969"/>
    </source>
</evidence>
<gene>
    <name evidence="4" type="ORF">EJ05DRAFT_478982</name>
</gene>
<dbReference type="InterPro" id="IPR036412">
    <property type="entry name" value="HAD-like_sf"/>
</dbReference>
<feature type="compositionally biased region" description="Basic and acidic residues" evidence="2">
    <location>
        <begin position="148"/>
        <end position="157"/>
    </location>
</feature>
<keyword evidence="1" id="KW-0811">Translocation</keyword>
<dbReference type="InterPro" id="IPR050365">
    <property type="entry name" value="TIM50"/>
</dbReference>
<dbReference type="GO" id="GO:0015031">
    <property type="term" value="P:protein transport"/>
    <property type="evidence" value="ECO:0007669"/>
    <property type="project" value="UniProtKB-KW"/>
</dbReference>
<evidence type="ECO:0000256" key="1">
    <source>
        <dbReference type="RuleBase" id="RU365079"/>
    </source>
</evidence>
<dbReference type="PANTHER" id="PTHR12210">
    <property type="entry name" value="DULLARD PROTEIN PHOSPHATASE"/>
    <property type="match status" value="1"/>
</dbReference>
<dbReference type="Pfam" id="PF03031">
    <property type="entry name" value="NIF"/>
    <property type="match status" value="1"/>
</dbReference>
<keyword evidence="1" id="KW-0813">Transport</keyword>
<dbReference type="SMART" id="SM00577">
    <property type="entry name" value="CPDc"/>
    <property type="match status" value="1"/>
</dbReference>
<keyword evidence="1" id="KW-0653">Protein transport</keyword>
<dbReference type="InterPro" id="IPR023214">
    <property type="entry name" value="HAD_sf"/>
</dbReference>
<evidence type="ECO:0000313" key="5">
    <source>
        <dbReference type="Proteomes" id="UP000799437"/>
    </source>
</evidence>
<comment type="function">
    <text evidence="1">Essential component of the TIM23 complex, a complex that mediates the translocation of transit peptide-containing proteins across the mitochondrial inner membrane.</text>
</comment>
<keyword evidence="1" id="KW-0496">Mitochondrion</keyword>
<keyword evidence="5" id="KW-1185">Reference proteome</keyword>
<feature type="compositionally biased region" description="Polar residues" evidence="2">
    <location>
        <begin position="1"/>
        <end position="12"/>
    </location>
</feature>
<dbReference type="Gene3D" id="3.40.50.1000">
    <property type="entry name" value="HAD superfamily/HAD-like"/>
    <property type="match status" value="1"/>
</dbReference>
<evidence type="ECO:0000313" key="4">
    <source>
        <dbReference type="EMBL" id="KAF2755185.1"/>
    </source>
</evidence>
<feature type="compositionally biased region" description="Low complexity" evidence="2">
    <location>
        <begin position="218"/>
        <end position="229"/>
    </location>
</feature>